<reference evidence="2 3" key="1">
    <citation type="submission" date="2022-03" db="EMBL/GenBank/DDBJ databases">
        <title>Genome data of Colletotrichum spp.</title>
        <authorList>
            <person name="Utami Y.D."/>
            <person name="Hiruma K."/>
        </authorList>
    </citation>
    <scope>NUCLEOTIDE SEQUENCE [LARGE SCALE GENOMIC DNA]</scope>
    <source>
        <strain evidence="2 3">MAFF 239500</strain>
    </source>
</reference>
<dbReference type="RefSeq" id="XP_049131962.1">
    <property type="nucleotide sequence ID" value="XM_049276005.1"/>
</dbReference>
<gene>
    <name evidence="2" type="ORF">ColSpa_09793</name>
</gene>
<dbReference type="Proteomes" id="UP001055115">
    <property type="component" value="Unassembled WGS sequence"/>
</dbReference>
<accession>A0AA37PCD1</accession>
<organism evidence="2 3">
    <name type="scientific">Colletotrichum spaethianum</name>
    <dbReference type="NCBI Taxonomy" id="700344"/>
    <lineage>
        <taxon>Eukaryota</taxon>
        <taxon>Fungi</taxon>
        <taxon>Dikarya</taxon>
        <taxon>Ascomycota</taxon>
        <taxon>Pezizomycotina</taxon>
        <taxon>Sordariomycetes</taxon>
        <taxon>Hypocreomycetidae</taxon>
        <taxon>Glomerellales</taxon>
        <taxon>Glomerellaceae</taxon>
        <taxon>Colletotrichum</taxon>
        <taxon>Colletotrichum spaethianum species complex</taxon>
    </lineage>
</organism>
<feature type="transmembrane region" description="Helical" evidence="1">
    <location>
        <begin position="168"/>
        <end position="188"/>
    </location>
</feature>
<evidence type="ECO:0000313" key="2">
    <source>
        <dbReference type="EMBL" id="GKT49612.1"/>
    </source>
</evidence>
<dbReference type="GeneID" id="73330595"/>
<keyword evidence="1" id="KW-0812">Transmembrane</keyword>
<feature type="transmembrane region" description="Helical" evidence="1">
    <location>
        <begin position="368"/>
        <end position="390"/>
    </location>
</feature>
<name>A0AA37PCD1_9PEZI</name>
<feature type="transmembrane region" description="Helical" evidence="1">
    <location>
        <begin position="228"/>
        <end position="247"/>
    </location>
</feature>
<keyword evidence="3" id="KW-1185">Reference proteome</keyword>
<comment type="caution">
    <text evidence="2">The sequence shown here is derived from an EMBL/GenBank/DDBJ whole genome shotgun (WGS) entry which is preliminary data.</text>
</comment>
<dbReference type="EMBL" id="BQXU01000030">
    <property type="protein sequence ID" value="GKT49612.1"/>
    <property type="molecule type" value="Genomic_DNA"/>
</dbReference>
<keyword evidence="1" id="KW-1133">Transmembrane helix</keyword>
<feature type="transmembrane region" description="Helical" evidence="1">
    <location>
        <begin position="325"/>
        <end position="348"/>
    </location>
</feature>
<feature type="transmembrane region" description="Helical" evidence="1">
    <location>
        <begin position="103"/>
        <end position="125"/>
    </location>
</feature>
<evidence type="ECO:0000256" key="1">
    <source>
        <dbReference type="SAM" id="Phobius"/>
    </source>
</evidence>
<proteinExistence type="predicted"/>
<sequence>MSILPGTEAPWTSLNILSNCSLTGEYVGWIVTQHNEPPFPRVARFWRTATENHDIEPPSNAEIIEWHEWARSNSTHLGNDVNRYRPCRPEMCQSIGSEIDGGLAGFGLLASYGFETIVLTVYCLFAVRRFFTRRKNAGILSEKPHTAASDSKPRLVTRISVASRCTTYDFFTAAAFLSLGIQATVIYSQVTPVAYRYNSSLQLIVSAMAFYPLAAMLPLVLTSVRRSWLKGAVLICLFVIHTAAWVLCTNNAQEDYYQNERVFDLCPENHPPQGVVSAAMFTMAAMVWMPPLFGICLSVVLCFYRCNNRKMWRANWLNKVANWAMVLYAAANFICTWGAWVILLGFFSSAPRRAEETWSLGQALALTPWIPVLVELVTILCLGTEAGFAGRLPLEFQVVRQEKLLHQQEGAAFLDDARVRSME</sequence>
<dbReference type="AlphaFoldDB" id="A0AA37PCD1"/>
<protein>
    <submittedName>
        <fullName evidence="2">Uncharacterized protein</fullName>
    </submittedName>
</protein>
<evidence type="ECO:0000313" key="3">
    <source>
        <dbReference type="Proteomes" id="UP001055115"/>
    </source>
</evidence>
<keyword evidence="1" id="KW-0472">Membrane</keyword>
<feature type="transmembrane region" description="Helical" evidence="1">
    <location>
        <begin position="200"/>
        <end position="221"/>
    </location>
</feature>
<feature type="transmembrane region" description="Helical" evidence="1">
    <location>
        <begin position="278"/>
        <end position="304"/>
    </location>
</feature>